<dbReference type="GO" id="GO:0016811">
    <property type="term" value="F:hydrolase activity, acting on carbon-nitrogen (but not peptide) bonds, in linear amides"/>
    <property type="evidence" value="ECO:0007669"/>
    <property type="project" value="InterPro"/>
</dbReference>
<proteinExistence type="predicted"/>
<dbReference type="CDD" id="cd01745">
    <property type="entry name" value="GATase1_2"/>
    <property type="match status" value="1"/>
</dbReference>
<organism evidence="1 2">
    <name type="scientific">Ginsengibacter hankyongi</name>
    <dbReference type="NCBI Taxonomy" id="2607284"/>
    <lineage>
        <taxon>Bacteria</taxon>
        <taxon>Pseudomonadati</taxon>
        <taxon>Bacteroidota</taxon>
        <taxon>Chitinophagia</taxon>
        <taxon>Chitinophagales</taxon>
        <taxon>Chitinophagaceae</taxon>
        <taxon>Ginsengibacter</taxon>
    </lineage>
</organism>
<protein>
    <submittedName>
        <fullName evidence="1">Gamma-glutamyl-gamma-aminobutyrate hydrolase family protein</fullName>
    </submittedName>
</protein>
<dbReference type="AlphaFoldDB" id="A0A5J5IJ60"/>
<dbReference type="Gene3D" id="3.40.50.880">
    <property type="match status" value="1"/>
</dbReference>
<name>A0A5J5IJ60_9BACT</name>
<keyword evidence="2" id="KW-1185">Reference proteome</keyword>
<evidence type="ECO:0000313" key="1">
    <source>
        <dbReference type="EMBL" id="KAA9041079.1"/>
    </source>
</evidence>
<evidence type="ECO:0000313" key="2">
    <source>
        <dbReference type="Proteomes" id="UP000326903"/>
    </source>
</evidence>
<keyword evidence="1" id="KW-0378">Hydrolase</keyword>
<dbReference type="PROSITE" id="PS51273">
    <property type="entry name" value="GATASE_TYPE_1"/>
    <property type="match status" value="1"/>
</dbReference>
<gene>
    <name evidence="1" type="ORF">FW778_03290</name>
</gene>
<dbReference type="PANTHER" id="PTHR43235:SF1">
    <property type="entry name" value="GLUTAMINE AMIDOTRANSFERASE PB2B2.05-RELATED"/>
    <property type="match status" value="1"/>
</dbReference>
<dbReference type="InterPro" id="IPR029062">
    <property type="entry name" value="Class_I_gatase-like"/>
</dbReference>
<dbReference type="InterPro" id="IPR011697">
    <property type="entry name" value="Peptidase_C26"/>
</dbReference>
<dbReference type="InterPro" id="IPR044668">
    <property type="entry name" value="PuuD-like"/>
</dbReference>
<dbReference type="Pfam" id="PF07722">
    <property type="entry name" value="Peptidase_C26"/>
    <property type="match status" value="1"/>
</dbReference>
<comment type="caution">
    <text evidence="1">The sequence shown here is derived from an EMBL/GenBank/DDBJ whole genome shotgun (WGS) entry which is preliminary data.</text>
</comment>
<accession>A0A5J5IJ60</accession>
<dbReference type="Proteomes" id="UP000326903">
    <property type="component" value="Unassembled WGS sequence"/>
</dbReference>
<dbReference type="SUPFAM" id="SSF52317">
    <property type="entry name" value="Class I glutamine amidotransferase-like"/>
    <property type="match status" value="1"/>
</dbReference>
<dbReference type="EMBL" id="VYQF01000001">
    <property type="protein sequence ID" value="KAA9041079.1"/>
    <property type="molecule type" value="Genomic_DNA"/>
</dbReference>
<sequence length="233" mass="26803">MMKNIVIGISEGSKYFNYENWFKDEPGVQIIKLSYLLDNFKDVEKCNGIILSGGNDINPRLYNQPDFLAYVNPKDIDEKRDEFEWQIIKYTQENQKPLLGICRGLQIVNVYFGGTLVPDIPAFGKFNHGKFKEGDDRKHLISVDPNSALYKIIGEEKGEINSAHHQSVDMPGFDLVVNALSPDGIIEGIERREPEGKSFLMLVQWHPERMENQQSRFAKNIKHNFIDTVRQTI</sequence>
<reference evidence="1 2" key="1">
    <citation type="submission" date="2019-09" db="EMBL/GenBank/DDBJ databases">
        <title>Draft genome sequence of Ginsengibacter sp. BR5-29.</title>
        <authorList>
            <person name="Im W.-T."/>
        </authorList>
    </citation>
    <scope>NUCLEOTIDE SEQUENCE [LARGE SCALE GENOMIC DNA]</scope>
    <source>
        <strain evidence="1 2">BR5-29</strain>
    </source>
</reference>
<dbReference type="PANTHER" id="PTHR43235">
    <property type="entry name" value="GLUTAMINE AMIDOTRANSFERASE PB2B2.05-RELATED"/>
    <property type="match status" value="1"/>
</dbReference>
<dbReference type="GO" id="GO:0005829">
    <property type="term" value="C:cytosol"/>
    <property type="evidence" value="ECO:0007669"/>
    <property type="project" value="TreeGrafter"/>
</dbReference>